<sequence>MTRSSGTMDGVRDFFRRRRPSAAEPAPPDTAPPDTAPGPDRWTSLPRPPVPAALQQELDAVTAEHGIGRWVWTERDFPVLGWHDSTLWGYRVEHSEPGFTFGPVDRVALDLDYITRWVDPVPPSPYFSFWVAPVTLVFHGVTALELDTAIDTGTPRAITLADIHPVRGGWHVESHADFDLMIAAAGFTQTFRQVPRHLSGQTLSLAERGGYSFAEEPVRD</sequence>
<proteinExistence type="predicted"/>
<accession>A0A255H653</accession>
<name>A0A255H653_9ACTN</name>
<keyword evidence="3" id="KW-1185">Reference proteome</keyword>
<dbReference type="AlphaFoldDB" id="A0A255H653"/>
<dbReference type="Proteomes" id="UP000216311">
    <property type="component" value="Unassembled WGS sequence"/>
</dbReference>
<gene>
    <name evidence="2" type="ORF">CGZ93_06470</name>
</gene>
<feature type="region of interest" description="Disordered" evidence="1">
    <location>
        <begin position="1"/>
        <end position="49"/>
    </location>
</feature>
<comment type="caution">
    <text evidence="2">The sequence shown here is derived from an EMBL/GenBank/DDBJ whole genome shotgun (WGS) entry which is preliminary data.</text>
</comment>
<protein>
    <submittedName>
        <fullName evidence="2">Uncharacterized protein</fullName>
    </submittedName>
</protein>
<reference evidence="2 3" key="1">
    <citation type="submission" date="2017-07" db="EMBL/GenBank/DDBJ databases">
        <title>Draft whole genome sequences of clinical Proprionibacteriaceae strains.</title>
        <authorList>
            <person name="Bernier A.-M."/>
            <person name="Bernard K."/>
            <person name="Domingo M.-C."/>
        </authorList>
    </citation>
    <scope>NUCLEOTIDE SEQUENCE [LARGE SCALE GENOMIC DNA]</scope>
    <source>
        <strain evidence="2 3">NML 130396</strain>
    </source>
</reference>
<evidence type="ECO:0000313" key="3">
    <source>
        <dbReference type="Proteomes" id="UP000216311"/>
    </source>
</evidence>
<feature type="compositionally biased region" description="Pro residues" evidence="1">
    <location>
        <begin position="25"/>
        <end position="36"/>
    </location>
</feature>
<dbReference type="EMBL" id="NMVQ01000008">
    <property type="protein sequence ID" value="OYO23101.1"/>
    <property type="molecule type" value="Genomic_DNA"/>
</dbReference>
<evidence type="ECO:0000256" key="1">
    <source>
        <dbReference type="SAM" id="MobiDB-lite"/>
    </source>
</evidence>
<organism evidence="2 3">
    <name type="scientific">Enemella dayhoffiae</name>
    <dbReference type="NCBI Taxonomy" id="2016507"/>
    <lineage>
        <taxon>Bacteria</taxon>
        <taxon>Bacillati</taxon>
        <taxon>Actinomycetota</taxon>
        <taxon>Actinomycetes</taxon>
        <taxon>Propionibacteriales</taxon>
        <taxon>Propionibacteriaceae</taxon>
        <taxon>Enemella</taxon>
    </lineage>
</organism>
<evidence type="ECO:0000313" key="2">
    <source>
        <dbReference type="EMBL" id="OYO23101.1"/>
    </source>
</evidence>